<protein>
    <submittedName>
        <fullName evidence="2">Uncharacterized protein</fullName>
    </submittedName>
</protein>
<sequence length="626" mass="73209">MQELNIIELIEKNPITRLSHTYNSKFLNKIKEKFTGFEQQLFISSFYCYLNYDKNIDFVVNLDDIWKWLGFSQKIDCKRLLEKHFNLDVDFKTALPLPKAVLTINEKTAPQVGGAVLETSVKQNGGQNKQTIMLTIKCFKSLCLKAQTKKASEIHEYYIKLEETLHEIVEEETNELKLQLEQKDNIILEIKQSTEQEKILLKKENQKALEQAIIIQFPLNTECIYFGTIDNTNETGEKLIKFGHTNDLGTRVVDHRKKYYNFILVNAYRVQNKVEIENLIKTYPKIKRQIRSIEVNGKNKTEIIAYDSTNFTIEKLNKHIKDIIHSKTYSIDNFNKIMKENEELLNENKELNKQLDINKILLHEKTIEINNLREKLETKEKVIETVNLENQSVYQNVLLPEDELNIKFNGFVNSICIVRPDVEELSVNIEGRYRLWSQVKPSKEVFHALKNYMDTRFKPKRIQGNHGYLGIKLRSVEYKKTQDNSQIETFLFQVCEFSDCGKILNSVLLREYQKWKISIGKELSDNDMKEMKEYLNASPYALKATVWTDEGNNEGYYGLSLKQHDYKPKLISSTGKKVYKRMNVSNELLGTWDTIAKASQAEGFSTAKMSRCVKNKIIINDYYYCV</sequence>
<reference evidence="2" key="1">
    <citation type="journal article" date="2020" name="Nature">
        <title>Giant virus diversity and host interactions through global metagenomics.</title>
        <authorList>
            <person name="Schulz F."/>
            <person name="Roux S."/>
            <person name="Paez-Espino D."/>
            <person name="Jungbluth S."/>
            <person name="Walsh D.A."/>
            <person name="Denef V.J."/>
            <person name="McMahon K.D."/>
            <person name="Konstantinidis K.T."/>
            <person name="Eloe-Fadrosh E.A."/>
            <person name="Kyrpides N.C."/>
            <person name="Woyke T."/>
        </authorList>
    </citation>
    <scope>NUCLEOTIDE SEQUENCE</scope>
    <source>
        <strain evidence="2">GVMAG-S-1101165-79</strain>
    </source>
</reference>
<dbReference type="AlphaFoldDB" id="A0A6C0AQ85"/>
<accession>A0A6C0AQ85</accession>
<feature type="coiled-coil region" evidence="1">
    <location>
        <begin position="334"/>
        <end position="389"/>
    </location>
</feature>
<keyword evidence="1" id="KW-0175">Coiled coil</keyword>
<evidence type="ECO:0000256" key="1">
    <source>
        <dbReference type="SAM" id="Coils"/>
    </source>
</evidence>
<proteinExistence type="predicted"/>
<evidence type="ECO:0000313" key="2">
    <source>
        <dbReference type="EMBL" id="QHS81924.1"/>
    </source>
</evidence>
<name>A0A6C0AQ85_9ZZZZ</name>
<organism evidence="2">
    <name type="scientific">viral metagenome</name>
    <dbReference type="NCBI Taxonomy" id="1070528"/>
    <lineage>
        <taxon>unclassified sequences</taxon>
        <taxon>metagenomes</taxon>
        <taxon>organismal metagenomes</taxon>
    </lineage>
</organism>
<feature type="coiled-coil region" evidence="1">
    <location>
        <begin position="169"/>
        <end position="211"/>
    </location>
</feature>
<dbReference type="EMBL" id="MN740762">
    <property type="protein sequence ID" value="QHS81924.1"/>
    <property type="molecule type" value="Genomic_DNA"/>
</dbReference>